<comment type="similarity">
    <text evidence="1">Belongs to the strictosidine synthase family.</text>
</comment>
<evidence type="ECO:0000256" key="4">
    <source>
        <dbReference type="SAM" id="Phobius"/>
    </source>
</evidence>
<dbReference type="Gene3D" id="2.120.10.30">
    <property type="entry name" value="TolB, C-terminal domain"/>
    <property type="match status" value="1"/>
</dbReference>
<name>F1L799_ASCSU</name>
<evidence type="ECO:0000313" key="6">
    <source>
        <dbReference type="EMBL" id="ADY46003.1"/>
    </source>
</evidence>
<organism evidence="6">
    <name type="scientific">Ascaris suum</name>
    <name type="common">Pig roundworm</name>
    <name type="synonym">Ascaris lumbricoides</name>
    <dbReference type="NCBI Taxonomy" id="6253"/>
    <lineage>
        <taxon>Eukaryota</taxon>
        <taxon>Metazoa</taxon>
        <taxon>Ecdysozoa</taxon>
        <taxon>Nematoda</taxon>
        <taxon>Chromadorea</taxon>
        <taxon>Rhabditida</taxon>
        <taxon>Spirurina</taxon>
        <taxon>Ascaridomorpha</taxon>
        <taxon>Ascaridoidea</taxon>
        <taxon>Ascarididae</taxon>
        <taxon>Ascaris</taxon>
    </lineage>
</organism>
<keyword evidence="4" id="KW-0812">Transmembrane</keyword>
<proteinExistence type="evidence at transcript level"/>
<dbReference type="SUPFAM" id="SSF63829">
    <property type="entry name" value="Calcium-dependent phosphotriesterase"/>
    <property type="match status" value="1"/>
</dbReference>
<evidence type="ECO:0000256" key="1">
    <source>
        <dbReference type="ARBA" id="ARBA00009191"/>
    </source>
</evidence>
<feature type="transmembrane region" description="Helical" evidence="4">
    <location>
        <begin position="49"/>
        <end position="70"/>
    </location>
</feature>
<dbReference type="GO" id="GO:0012505">
    <property type="term" value="C:endomembrane system"/>
    <property type="evidence" value="ECO:0007669"/>
    <property type="project" value="TreeGrafter"/>
</dbReference>
<evidence type="ECO:0000256" key="2">
    <source>
        <dbReference type="ARBA" id="ARBA00023180"/>
    </source>
</evidence>
<dbReference type="AlphaFoldDB" id="F1L799"/>
<evidence type="ECO:0000259" key="5">
    <source>
        <dbReference type="Pfam" id="PF03088"/>
    </source>
</evidence>
<evidence type="ECO:0000256" key="3">
    <source>
        <dbReference type="SAM" id="MobiDB-lite"/>
    </source>
</evidence>
<dbReference type="GO" id="GO:0016787">
    <property type="term" value="F:hydrolase activity"/>
    <property type="evidence" value="ECO:0007669"/>
    <property type="project" value="TreeGrafter"/>
</dbReference>
<dbReference type="InterPro" id="IPR018119">
    <property type="entry name" value="Strictosidine_synth_cons-reg"/>
</dbReference>
<dbReference type="InterPro" id="IPR011042">
    <property type="entry name" value="6-blade_b-propeller_TolB-like"/>
</dbReference>
<dbReference type="EMBL" id="JI172929">
    <property type="protein sequence ID" value="ADY46003.1"/>
    <property type="molecule type" value="mRNA"/>
</dbReference>
<dbReference type="Pfam" id="PF20067">
    <property type="entry name" value="SSL_N"/>
    <property type="match status" value="1"/>
</dbReference>
<dbReference type="PANTHER" id="PTHR10426">
    <property type="entry name" value="STRICTOSIDINE SYNTHASE-RELATED"/>
    <property type="match status" value="1"/>
</dbReference>
<keyword evidence="4" id="KW-1133">Transmembrane helix</keyword>
<sequence>MSEADELRRRKVISQDKRSSKKETQEGVKTQPIPPNESPDAWTLCRMCILYMSMTLMCFLVVTTLTYCLADGPINSMSFSLPAPRPLEGALSPNRVLSSGERLLQNLVYGPESFAMHSFSNAIYSGLKTGHIIEMQTDQNSGLRISRWFHPRADLINTSLCDGSYSMQPICGRPLGMRFRKLNPDLLLVADSYFGIYEIDVINGDSKLILKVGTEINGSPDAVPLRHLNDLDEMDDGRVIFSEPSSKFADRDCLYAMMEHGGDGRLLSFDRNRQELRVLVDRLQYPNGVQIVDDGRCVLFAEMGNLRILRHCFEDGFSRYSVVVDNLPGYPDNIRLSRNGLLWVPLGEVRLEDDHWITTRGWFRDLIAKMTTVWSFSALVEWMSRKHGIVIVVDPNNGTIISSLHDPSGETISSISQVIDIDNRTLLLGGDNNAFVLRVRY</sequence>
<keyword evidence="2" id="KW-0325">Glycoprotein</keyword>
<dbReference type="Pfam" id="PF03088">
    <property type="entry name" value="Str_synth"/>
    <property type="match status" value="1"/>
</dbReference>
<feature type="compositionally biased region" description="Basic and acidic residues" evidence="3">
    <location>
        <begin position="1"/>
        <end position="26"/>
    </location>
</feature>
<reference evidence="6" key="1">
    <citation type="journal article" date="2011" name="Genome Res.">
        <title>Deep small RNA sequencing from the nematode Ascaris reveals conservation, functional diversification, and novel developmental profiles.</title>
        <authorList>
            <person name="Wang J."/>
            <person name="Czech B."/>
            <person name="Crunk A."/>
            <person name="Wallace A."/>
            <person name="Mitreva M."/>
            <person name="Hannon G.J."/>
            <person name="Davis R.E."/>
        </authorList>
    </citation>
    <scope>NUCLEOTIDE SEQUENCE</scope>
</reference>
<feature type="domain" description="Strictosidine synthase conserved region" evidence="5">
    <location>
        <begin position="229"/>
        <end position="311"/>
    </location>
</feature>
<protein>
    <submittedName>
        <fullName evidence="6">Adipocyte plasma membrane-associated protein</fullName>
    </submittedName>
</protein>
<feature type="region of interest" description="Disordered" evidence="3">
    <location>
        <begin position="1"/>
        <end position="35"/>
    </location>
</feature>
<dbReference type="PANTHER" id="PTHR10426:SF124">
    <property type="entry name" value="STRICTOSIDINE SYNTHASE CONSERVED REGION DOMAIN-CONTAINING PROTEIN"/>
    <property type="match status" value="1"/>
</dbReference>
<keyword evidence="4" id="KW-0472">Membrane</keyword>
<accession>F1L799</accession>